<accession>A0A517XQ99</accession>
<proteinExistence type="predicted"/>
<evidence type="ECO:0000313" key="1">
    <source>
        <dbReference type="EMBL" id="QDU19678.1"/>
    </source>
</evidence>
<evidence type="ECO:0000313" key="2">
    <source>
        <dbReference type="Proteomes" id="UP000319576"/>
    </source>
</evidence>
<dbReference type="KEGG" id="uli:ETAA1_16080"/>
<sequence>MVNLTETPAPNFFEGDDGAYYTPLPGVEERCRWCSHWGHQHGLYHRQVLYTSRTALVCGRHVKRDDDWRGVA</sequence>
<gene>
    <name evidence="1" type="ORF">ETAA1_16080</name>
</gene>
<keyword evidence="2" id="KW-1185">Reference proteome</keyword>
<dbReference type="EMBL" id="CP036273">
    <property type="protein sequence ID" value="QDU19678.1"/>
    <property type="molecule type" value="Genomic_DNA"/>
</dbReference>
<reference evidence="1 2" key="1">
    <citation type="submission" date="2019-02" db="EMBL/GenBank/DDBJ databases">
        <title>Deep-cultivation of Planctomycetes and their phenomic and genomic characterization uncovers novel biology.</title>
        <authorList>
            <person name="Wiegand S."/>
            <person name="Jogler M."/>
            <person name="Boedeker C."/>
            <person name="Pinto D."/>
            <person name="Vollmers J."/>
            <person name="Rivas-Marin E."/>
            <person name="Kohn T."/>
            <person name="Peeters S.H."/>
            <person name="Heuer A."/>
            <person name="Rast P."/>
            <person name="Oberbeckmann S."/>
            <person name="Bunk B."/>
            <person name="Jeske O."/>
            <person name="Meyerdierks A."/>
            <person name="Storesund J.E."/>
            <person name="Kallscheuer N."/>
            <person name="Luecker S."/>
            <person name="Lage O.M."/>
            <person name="Pohl T."/>
            <person name="Merkel B.J."/>
            <person name="Hornburger P."/>
            <person name="Mueller R.-W."/>
            <person name="Bruemmer F."/>
            <person name="Labrenz M."/>
            <person name="Spormann A.M."/>
            <person name="Op den Camp H."/>
            <person name="Overmann J."/>
            <person name="Amann R."/>
            <person name="Jetten M.S.M."/>
            <person name="Mascher T."/>
            <person name="Medema M.H."/>
            <person name="Devos D.P."/>
            <person name="Kaster A.-K."/>
            <person name="Ovreas L."/>
            <person name="Rohde M."/>
            <person name="Galperin M.Y."/>
            <person name="Jogler C."/>
        </authorList>
    </citation>
    <scope>NUCLEOTIDE SEQUENCE [LARGE SCALE GENOMIC DNA]</scope>
    <source>
        <strain evidence="1 2">ETA_A1</strain>
    </source>
</reference>
<protein>
    <submittedName>
        <fullName evidence="1">Uncharacterized protein</fullName>
    </submittedName>
</protein>
<name>A0A517XQ99_9BACT</name>
<dbReference type="AlphaFoldDB" id="A0A517XQ99"/>
<organism evidence="1 2">
    <name type="scientific">Urbifossiella limnaea</name>
    <dbReference type="NCBI Taxonomy" id="2528023"/>
    <lineage>
        <taxon>Bacteria</taxon>
        <taxon>Pseudomonadati</taxon>
        <taxon>Planctomycetota</taxon>
        <taxon>Planctomycetia</taxon>
        <taxon>Gemmatales</taxon>
        <taxon>Gemmataceae</taxon>
        <taxon>Urbifossiella</taxon>
    </lineage>
</organism>
<dbReference type="Proteomes" id="UP000319576">
    <property type="component" value="Chromosome"/>
</dbReference>